<dbReference type="Proteomes" id="UP000271700">
    <property type="component" value="Unassembled WGS sequence"/>
</dbReference>
<keyword evidence="1" id="KW-0472">Membrane</keyword>
<comment type="caution">
    <text evidence="3">The sequence shown here is derived from an EMBL/GenBank/DDBJ whole genome shotgun (WGS) entry which is preliminary data.</text>
</comment>
<dbReference type="AlphaFoldDB" id="A0A497ZF80"/>
<dbReference type="InterPro" id="IPR022472">
    <property type="entry name" value="VPLPA-CTERM"/>
</dbReference>
<gene>
    <name evidence="3" type="ORF">CLV75_2481</name>
</gene>
<dbReference type="NCBIfam" id="TIGR03867">
    <property type="entry name" value="MprA_tail"/>
    <property type="match status" value="1"/>
</dbReference>
<dbReference type="OrthoDB" id="7708354at2"/>
<evidence type="ECO:0000313" key="4">
    <source>
        <dbReference type="Proteomes" id="UP000271700"/>
    </source>
</evidence>
<protein>
    <submittedName>
        <fullName evidence="3">MprA protease rhombosortase-interaction domain-containing protein</fullName>
    </submittedName>
</protein>
<reference evidence="3 4" key="1">
    <citation type="submission" date="2018-10" db="EMBL/GenBank/DDBJ databases">
        <title>Genomic Encyclopedia of Archaeal and Bacterial Type Strains, Phase II (KMG-II): from individual species to whole genera.</title>
        <authorList>
            <person name="Goeker M."/>
        </authorList>
    </citation>
    <scope>NUCLEOTIDE SEQUENCE [LARGE SCALE GENOMIC DNA]</scope>
    <source>
        <strain evidence="3 4">DSM 29317</strain>
    </source>
</reference>
<feature type="chain" id="PRO_5019781051" evidence="2">
    <location>
        <begin position="22"/>
        <end position="212"/>
    </location>
</feature>
<keyword evidence="1" id="KW-0812">Transmembrane</keyword>
<keyword evidence="3" id="KW-0645">Protease</keyword>
<sequence>MLRRLLAIASAVACIATTSNATPVTLDFTGTRGGDLDRVGIRAATFDEGGISGSVWSGSTVYGGLFSTITAHRNGIGVDNGSYNDNSRIDGSRGDDWLTFTFDSAVELVSVTFASFTAYRKGRLGWRRDDDDAWVDVHGDGQPGTFTDERTFFFGDNTIARGFSVAAFGANDDFVVSSATVAAVPLPSAALLLMGGLAGFGLIRQRQRRRVA</sequence>
<keyword evidence="4" id="KW-1185">Reference proteome</keyword>
<dbReference type="NCBIfam" id="TIGR03370">
    <property type="entry name" value="VPLPA-CTERM"/>
    <property type="match status" value="1"/>
</dbReference>
<feature type="signal peptide" evidence="2">
    <location>
        <begin position="1"/>
        <end position="21"/>
    </location>
</feature>
<keyword evidence="3" id="KW-0378">Hydrolase</keyword>
<name>A0A497ZF80_9RHOB</name>
<organism evidence="3 4">
    <name type="scientific">Ruegeria conchae</name>
    <dbReference type="NCBI Taxonomy" id="981384"/>
    <lineage>
        <taxon>Bacteria</taxon>
        <taxon>Pseudomonadati</taxon>
        <taxon>Pseudomonadota</taxon>
        <taxon>Alphaproteobacteria</taxon>
        <taxon>Rhodobacterales</taxon>
        <taxon>Roseobacteraceae</taxon>
        <taxon>Ruegeria</taxon>
    </lineage>
</organism>
<evidence type="ECO:0000313" key="3">
    <source>
        <dbReference type="EMBL" id="RLK07360.1"/>
    </source>
</evidence>
<evidence type="ECO:0000256" key="1">
    <source>
        <dbReference type="SAM" id="Phobius"/>
    </source>
</evidence>
<dbReference type="GO" id="GO:0008233">
    <property type="term" value="F:peptidase activity"/>
    <property type="evidence" value="ECO:0007669"/>
    <property type="project" value="UniProtKB-KW"/>
</dbReference>
<keyword evidence="1" id="KW-1133">Transmembrane helix</keyword>
<feature type="transmembrane region" description="Helical" evidence="1">
    <location>
        <begin position="184"/>
        <end position="203"/>
    </location>
</feature>
<dbReference type="RefSeq" id="WP_010442194.1">
    <property type="nucleotide sequence ID" value="NZ_AEYW01000014.1"/>
</dbReference>
<proteinExistence type="predicted"/>
<dbReference type="EMBL" id="RCCT01000003">
    <property type="protein sequence ID" value="RLK07360.1"/>
    <property type="molecule type" value="Genomic_DNA"/>
</dbReference>
<keyword evidence="2" id="KW-0732">Signal</keyword>
<dbReference type="GO" id="GO:0006508">
    <property type="term" value="P:proteolysis"/>
    <property type="evidence" value="ECO:0007669"/>
    <property type="project" value="UniProtKB-KW"/>
</dbReference>
<evidence type="ECO:0000256" key="2">
    <source>
        <dbReference type="SAM" id="SignalP"/>
    </source>
</evidence>
<accession>A0A497ZF80</accession>
<dbReference type="InterPro" id="IPR021206">
    <property type="entry name" value="MprA_tail"/>
</dbReference>